<dbReference type="PANTHER" id="PTHR10640">
    <property type="entry name" value="METHYLTHIORIBULOSE-1-PHOSPHATE DEHYDRATASE"/>
    <property type="match status" value="1"/>
</dbReference>
<evidence type="ECO:0000256" key="6">
    <source>
        <dbReference type="HAMAP-Rule" id="MF_01677"/>
    </source>
</evidence>
<feature type="binding site" evidence="6">
    <location>
        <position position="98"/>
    </location>
    <ligand>
        <name>Zn(2+)</name>
        <dbReference type="ChEBI" id="CHEBI:29105"/>
    </ligand>
</feature>
<dbReference type="RefSeq" id="WP_381493156.1">
    <property type="nucleotide sequence ID" value="NZ_JBHTIK010000012.1"/>
</dbReference>
<dbReference type="GO" id="GO:0046570">
    <property type="term" value="F:methylthioribulose 1-phosphate dehydratase activity"/>
    <property type="evidence" value="ECO:0007669"/>
    <property type="project" value="UniProtKB-EC"/>
</dbReference>
<accession>A0ABW3C7M6</accession>
<dbReference type="HAMAP" id="MF_01677">
    <property type="entry name" value="Salvage_MtnB"/>
    <property type="match status" value="1"/>
</dbReference>
<dbReference type="SUPFAM" id="SSF53639">
    <property type="entry name" value="AraD/HMP-PK domain-like"/>
    <property type="match status" value="1"/>
</dbReference>
<dbReference type="Proteomes" id="UP001597124">
    <property type="component" value="Unassembled WGS sequence"/>
</dbReference>
<dbReference type="NCBIfam" id="TIGR03328">
    <property type="entry name" value="salvage_mtnB"/>
    <property type="match status" value="1"/>
</dbReference>
<name>A0ABW3C7M6_SPHXN</name>
<sequence>MVASTFAEAAEAIVAVGRAFDARGWAPATSGNYSVRLDDGSFAVTVSGWHKGRLTPDGVMRVDAGGASLDGKRPSAETALHLSLYRRFREVGAVLHSHSAQAVALSRVFGGDWAIRGHELVKAFPGVTTHTAEIVLPVVENSQDMREIEAAIAPYLARETPPPAYLIRGHGLYGWGRDIAEAERVIEAAEWLAACEVAERSMRREA</sequence>
<keyword evidence="3 6" id="KW-0862">Zinc</keyword>
<evidence type="ECO:0000313" key="8">
    <source>
        <dbReference type="EMBL" id="MFD0849885.1"/>
    </source>
</evidence>
<comment type="caution">
    <text evidence="8">The sequence shown here is derived from an EMBL/GenBank/DDBJ whole genome shotgun (WGS) entry which is preliminary data.</text>
</comment>
<evidence type="ECO:0000256" key="1">
    <source>
        <dbReference type="ARBA" id="ARBA00022605"/>
    </source>
</evidence>
<keyword evidence="1 6" id="KW-0028">Amino-acid biosynthesis</keyword>
<reference evidence="9" key="1">
    <citation type="journal article" date="2019" name="Int. J. Syst. Evol. Microbiol.">
        <title>The Global Catalogue of Microorganisms (GCM) 10K type strain sequencing project: providing services to taxonomists for standard genome sequencing and annotation.</title>
        <authorList>
            <consortium name="The Broad Institute Genomics Platform"/>
            <consortium name="The Broad Institute Genome Sequencing Center for Infectious Disease"/>
            <person name="Wu L."/>
            <person name="Ma J."/>
        </authorList>
    </citation>
    <scope>NUCLEOTIDE SEQUENCE [LARGE SCALE GENOMIC DNA]</scope>
    <source>
        <strain evidence="9">CCUG 52537</strain>
    </source>
</reference>
<dbReference type="NCBIfam" id="NF006672">
    <property type="entry name" value="PRK09220.1"/>
    <property type="match status" value="1"/>
</dbReference>
<comment type="pathway">
    <text evidence="6">Amino-acid biosynthesis; L-methionine biosynthesis via salvage pathway; L-methionine from S-methyl-5-thio-alpha-D-ribose 1-phosphate: step 2/6.</text>
</comment>
<dbReference type="Gene3D" id="3.40.225.10">
    <property type="entry name" value="Class II aldolase/adducin N-terminal domain"/>
    <property type="match status" value="1"/>
</dbReference>
<evidence type="ECO:0000259" key="7">
    <source>
        <dbReference type="SMART" id="SM01007"/>
    </source>
</evidence>
<dbReference type="EC" id="4.2.1.109" evidence="6"/>
<evidence type="ECO:0000256" key="3">
    <source>
        <dbReference type="ARBA" id="ARBA00022833"/>
    </source>
</evidence>
<feature type="binding site" evidence="6">
    <location>
        <position position="96"/>
    </location>
    <ligand>
        <name>Zn(2+)</name>
        <dbReference type="ChEBI" id="CHEBI:29105"/>
    </ligand>
</feature>
<dbReference type="SMART" id="SM01007">
    <property type="entry name" value="Aldolase_II"/>
    <property type="match status" value="1"/>
</dbReference>
<dbReference type="EMBL" id="JBHTIK010000012">
    <property type="protein sequence ID" value="MFD0849885.1"/>
    <property type="molecule type" value="Genomic_DNA"/>
</dbReference>
<organism evidence="8 9">
    <name type="scientific">Sphingosinicella xenopeptidilytica</name>
    <dbReference type="NCBI Taxonomy" id="364098"/>
    <lineage>
        <taxon>Bacteria</taxon>
        <taxon>Pseudomonadati</taxon>
        <taxon>Pseudomonadota</taxon>
        <taxon>Alphaproteobacteria</taxon>
        <taxon>Sphingomonadales</taxon>
        <taxon>Sphingosinicellaceae</taxon>
        <taxon>Sphingosinicella</taxon>
    </lineage>
</organism>
<evidence type="ECO:0000313" key="9">
    <source>
        <dbReference type="Proteomes" id="UP001597124"/>
    </source>
</evidence>
<dbReference type="Pfam" id="PF00596">
    <property type="entry name" value="Aldolase_II"/>
    <property type="match status" value="1"/>
</dbReference>
<comment type="similarity">
    <text evidence="6">Belongs to the aldolase class II family. MtnB subfamily.</text>
</comment>
<keyword evidence="4 6" id="KW-0486">Methionine biosynthesis</keyword>
<keyword evidence="5 6" id="KW-0456">Lyase</keyword>
<protein>
    <recommendedName>
        <fullName evidence="6">Methylthioribulose-1-phosphate dehydratase</fullName>
        <shortName evidence="6">MTRu-1-P dehydratase</shortName>
        <ecNumber evidence="6">4.2.1.109</ecNumber>
    </recommendedName>
</protein>
<evidence type="ECO:0000256" key="5">
    <source>
        <dbReference type="ARBA" id="ARBA00023239"/>
    </source>
</evidence>
<dbReference type="InterPro" id="IPR036409">
    <property type="entry name" value="Aldolase_II/adducin_N_sf"/>
</dbReference>
<dbReference type="InterPro" id="IPR017714">
    <property type="entry name" value="MethylthioRu-1-P_deHdtase_MtnB"/>
</dbReference>
<proteinExistence type="inferred from homology"/>
<keyword evidence="2 6" id="KW-0479">Metal-binding</keyword>
<evidence type="ECO:0000256" key="2">
    <source>
        <dbReference type="ARBA" id="ARBA00022723"/>
    </source>
</evidence>
<dbReference type="InterPro" id="IPR001303">
    <property type="entry name" value="Aldolase_II/adducin_N"/>
</dbReference>
<feature type="domain" description="Class II aldolase/adducin N-terminal" evidence="7">
    <location>
        <begin position="11"/>
        <end position="197"/>
    </location>
</feature>
<evidence type="ECO:0000256" key="4">
    <source>
        <dbReference type="ARBA" id="ARBA00023167"/>
    </source>
</evidence>
<keyword evidence="9" id="KW-1185">Reference proteome</keyword>
<comment type="catalytic activity">
    <reaction evidence="6">
        <text>5-(methylsulfanyl)-D-ribulose 1-phosphate = 5-methylsulfanyl-2,3-dioxopentyl phosphate + H2O</text>
        <dbReference type="Rhea" id="RHEA:15549"/>
        <dbReference type="ChEBI" id="CHEBI:15377"/>
        <dbReference type="ChEBI" id="CHEBI:58548"/>
        <dbReference type="ChEBI" id="CHEBI:58828"/>
        <dbReference type="EC" id="4.2.1.109"/>
    </reaction>
</comment>
<dbReference type="PANTHER" id="PTHR10640:SF7">
    <property type="entry name" value="METHYLTHIORIBULOSE-1-PHOSPHATE DEHYDRATASE"/>
    <property type="match status" value="1"/>
</dbReference>
<gene>
    <name evidence="6" type="primary">mtnB</name>
    <name evidence="8" type="ORF">ACFQ00_16230</name>
</gene>
<comment type="cofactor">
    <cofactor evidence="6">
        <name>Zn(2+)</name>
        <dbReference type="ChEBI" id="CHEBI:29105"/>
    </cofactor>
    <text evidence="6">Binds 1 zinc ion per subunit.</text>
</comment>
<comment type="function">
    <text evidence="6">Catalyzes the dehydration of methylthioribulose-1-phosphate (MTRu-1-P) into 2,3-diketo-5-methylthiopentyl-1-phosphate (DK-MTP-1-P).</text>
</comment>